<dbReference type="InterPro" id="IPR036005">
    <property type="entry name" value="Creatinase/aminopeptidase-like"/>
</dbReference>
<sequence length="178" mass="19896">MGSPQLKSQTDLQVTVCQMGSNVRALSNKEGDSFLIHATVDPSTEVRKSHIALGNACFLNGTNGHALDILARIPLWKDGLGLLIIDMALVMMNVPGSYEDRNFGIRLGNVLIVKEADTKFNFGDKGYLSFEHKTWAPYQTKMIGLTLLGPEVINWLNSYHGRCRDILPLIWMNLRWHG</sequence>
<reference evidence="2" key="1">
    <citation type="submission" date="2018-10" db="EMBL/GenBank/DDBJ databases">
        <title>Population genomic analysis revealed the cold adaptation of white poplar.</title>
        <authorList>
            <person name="Liu Y.-J."/>
        </authorList>
    </citation>
    <scope>NUCLEOTIDE SEQUENCE [LARGE SCALE GENOMIC DNA]</scope>
    <source>
        <strain evidence="2">PAL-ZL1</strain>
    </source>
</reference>
<dbReference type="STRING" id="43335.A0A4U5QI26"/>
<dbReference type="Pfam" id="PF16188">
    <property type="entry name" value="Peptidase_M24_C"/>
    <property type="match status" value="1"/>
</dbReference>
<dbReference type="InterPro" id="IPR032416">
    <property type="entry name" value="Peptidase_M24_C"/>
</dbReference>
<evidence type="ECO:0000259" key="1">
    <source>
        <dbReference type="Pfam" id="PF16188"/>
    </source>
</evidence>
<organism evidence="2">
    <name type="scientific">Populus alba</name>
    <name type="common">White poplar</name>
    <dbReference type="NCBI Taxonomy" id="43335"/>
    <lineage>
        <taxon>Eukaryota</taxon>
        <taxon>Viridiplantae</taxon>
        <taxon>Streptophyta</taxon>
        <taxon>Embryophyta</taxon>
        <taxon>Tracheophyta</taxon>
        <taxon>Spermatophyta</taxon>
        <taxon>Magnoliopsida</taxon>
        <taxon>eudicotyledons</taxon>
        <taxon>Gunneridae</taxon>
        <taxon>Pentapetalae</taxon>
        <taxon>rosids</taxon>
        <taxon>fabids</taxon>
        <taxon>Malpighiales</taxon>
        <taxon>Salicaceae</taxon>
        <taxon>Saliceae</taxon>
        <taxon>Populus</taxon>
    </lineage>
</organism>
<proteinExistence type="predicted"/>
<dbReference type="PANTHER" id="PTHR43763:SF12">
    <property type="entry name" value="AMINOPEPTIDASE P1"/>
    <property type="match status" value="1"/>
</dbReference>
<accession>A0A4U5QI26</accession>
<dbReference type="Gene3D" id="3.90.230.10">
    <property type="entry name" value="Creatinase/methionine aminopeptidase superfamily"/>
    <property type="match status" value="1"/>
</dbReference>
<dbReference type="AlphaFoldDB" id="A0A4U5QI26"/>
<dbReference type="InterPro" id="IPR050422">
    <property type="entry name" value="X-Pro_aminopeptidase_P"/>
</dbReference>
<evidence type="ECO:0000313" key="2">
    <source>
        <dbReference type="EMBL" id="TKS10280.1"/>
    </source>
</evidence>
<gene>
    <name evidence="2" type="ORF">D5086_0000084780</name>
</gene>
<protein>
    <recommendedName>
        <fullName evidence="1">Peptidase M24 C-terminal domain-containing protein</fullName>
    </recommendedName>
</protein>
<dbReference type="EMBL" id="RCHU01000245">
    <property type="protein sequence ID" value="TKS10280.1"/>
    <property type="molecule type" value="Genomic_DNA"/>
</dbReference>
<comment type="caution">
    <text evidence="2">The sequence shown here is derived from an EMBL/GenBank/DDBJ whole genome shotgun (WGS) entry which is preliminary data.</text>
</comment>
<feature type="domain" description="Peptidase M24 C-terminal" evidence="1">
    <location>
        <begin position="126"/>
        <end position="167"/>
    </location>
</feature>
<name>A0A4U5QI26_POPAL</name>
<dbReference type="PANTHER" id="PTHR43763">
    <property type="entry name" value="XAA-PRO AMINOPEPTIDASE 1"/>
    <property type="match status" value="1"/>
</dbReference>